<dbReference type="RefSeq" id="WP_062152344.1">
    <property type="nucleotide sequence ID" value="NZ_CP012373.2"/>
</dbReference>
<evidence type="ECO:0000256" key="2">
    <source>
        <dbReference type="ARBA" id="ARBA00022448"/>
    </source>
</evidence>
<keyword evidence="2" id="KW-0813">Transport</keyword>
<feature type="transmembrane region" description="Helical" evidence="7">
    <location>
        <begin position="669"/>
        <end position="690"/>
    </location>
</feature>
<dbReference type="OrthoDB" id="7786710at2"/>
<dbReference type="PROSITE" id="PS50885">
    <property type="entry name" value="HAMP"/>
    <property type="match status" value="1"/>
</dbReference>
<dbReference type="InterPro" id="IPR011701">
    <property type="entry name" value="MFS"/>
</dbReference>
<dbReference type="InterPro" id="IPR036259">
    <property type="entry name" value="MFS_trans_sf"/>
</dbReference>
<dbReference type="Proteomes" id="UP000234271">
    <property type="component" value="Chromosome"/>
</dbReference>
<dbReference type="CDD" id="cd06225">
    <property type="entry name" value="HAMP"/>
    <property type="match status" value="1"/>
</dbReference>
<feature type="transmembrane region" description="Helical" evidence="7">
    <location>
        <begin position="338"/>
        <end position="356"/>
    </location>
</feature>
<evidence type="ECO:0000256" key="7">
    <source>
        <dbReference type="SAM" id="Phobius"/>
    </source>
</evidence>
<evidence type="ECO:0000256" key="4">
    <source>
        <dbReference type="ARBA" id="ARBA00022692"/>
    </source>
</evidence>
<dbReference type="GO" id="GO:0007165">
    <property type="term" value="P:signal transduction"/>
    <property type="evidence" value="ECO:0007669"/>
    <property type="project" value="InterPro"/>
</dbReference>
<dbReference type="Pfam" id="PF00672">
    <property type="entry name" value="HAMP"/>
    <property type="match status" value="1"/>
</dbReference>
<keyword evidence="3" id="KW-1003">Cell membrane</keyword>
<protein>
    <submittedName>
        <fullName evidence="10">MFS transporter</fullName>
    </submittedName>
</protein>
<evidence type="ECO:0000259" key="8">
    <source>
        <dbReference type="PROSITE" id="PS50850"/>
    </source>
</evidence>
<dbReference type="InterPro" id="IPR003660">
    <property type="entry name" value="HAMP_dom"/>
</dbReference>
<keyword evidence="5 7" id="KW-1133">Transmembrane helix</keyword>
<keyword evidence="11" id="KW-1185">Reference proteome</keyword>
<proteinExistence type="predicted"/>
<dbReference type="InterPro" id="IPR020846">
    <property type="entry name" value="MFS_dom"/>
</dbReference>
<feature type="transmembrane region" description="Helical" evidence="7">
    <location>
        <begin position="20"/>
        <end position="40"/>
    </location>
</feature>
<dbReference type="Gene3D" id="1.20.1250.20">
    <property type="entry name" value="MFS general substrate transporter like domains"/>
    <property type="match status" value="1"/>
</dbReference>
<dbReference type="Pfam" id="PF07690">
    <property type="entry name" value="MFS_1"/>
    <property type="match status" value="1"/>
</dbReference>
<dbReference type="SUPFAM" id="SSF103473">
    <property type="entry name" value="MFS general substrate transporter"/>
    <property type="match status" value="1"/>
</dbReference>
<accession>A0A2N9YH38</accession>
<dbReference type="Gene3D" id="6.10.340.10">
    <property type="match status" value="1"/>
</dbReference>
<name>A0A2N9YH38_9GAMM</name>
<feature type="transmembrane region" description="Helical" evidence="7">
    <location>
        <begin position="544"/>
        <end position="563"/>
    </location>
</feature>
<dbReference type="GO" id="GO:0005886">
    <property type="term" value="C:plasma membrane"/>
    <property type="evidence" value="ECO:0007669"/>
    <property type="project" value="UniProtKB-SubCell"/>
</dbReference>
<dbReference type="SUPFAM" id="SSF158472">
    <property type="entry name" value="HAMP domain-like"/>
    <property type="match status" value="1"/>
</dbReference>
<dbReference type="PANTHER" id="PTHR23517">
    <property type="entry name" value="RESISTANCE PROTEIN MDTM, PUTATIVE-RELATED-RELATED"/>
    <property type="match status" value="1"/>
</dbReference>
<feature type="transmembrane region" description="Helical" evidence="7">
    <location>
        <begin position="597"/>
        <end position="622"/>
    </location>
</feature>
<evidence type="ECO:0000259" key="9">
    <source>
        <dbReference type="PROSITE" id="PS50885"/>
    </source>
</evidence>
<dbReference type="EMBL" id="CP018889">
    <property type="protein sequence ID" value="AUI69783.1"/>
    <property type="molecule type" value="Genomic_DNA"/>
</dbReference>
<gene>
    <name evidence="10" type="ORF">BLE401_14510</name>
</gene>
<dbReference type="PROSITE" id="PS50850">
    <property type="entry name" value="MFS"/>
    <property type="match status" value="1"/>
</dbReference>
<evidence type="ECO:0000313" key="11">
    <source>
        <dbReference type="Proteomes" id="UP000234271"/>
    </source>
</evidence>
<feature type="domain" description="HAMP" evidence="9">
    <location>
        <begin position="203"/>
        <end position="255"/>
    </location>
</feature>
<feature type="transmembrane region" description="Helical" evidence="7">
    <location>
        <begin position="507"/>
        <end position="532"/>
    </location>
</feature>
<keyword evidence="6 7" id="KW-0472">Membrane</keyword>
<organism evidence="10 11">
    <name type="scientific">Beggiatoa leptomitoformis</name>
    <dbReference type="NCBI Taxonomy" id="288004"/>
    <lineage>
        <taxon>Bacteria</taxon>
        <taxon>Pseudomonadati</taxon>
        <taxon>Pseudomonadota</taxon>
        <taxon>Gammaproteobacteria</taxon>
        <taxon>Thiotrichales</taxon>
        <taxon>Thiotrichaceae</taxon>
        <taxon>Beggiatoa</taxon>
    </lineage>
</organism>
<sequence length="704" mass="78212">MTEQPIPESTEYAKKIRNQLFTLSLILLIFSSAGISYFSLQAFENELMPEINKKSVAVGNTINQLILRTVSYGVPFEQLEGVDIFLKKVVSDHNDIKYIAIINKTGNIIYSHGETNNNLHTYFHDTPNKTVLTNGASNIVLLEGFYDTMMPIIVDEQLVGTLHIGIDQKFVQNSLEEITYDILIVLLVSLLITFELLLFLITFNISTPIRLINNVLSRARRGNFSYTIANQSQDEIGRFVSAFNNLIQKVNLQYQQISHQIETLANKGKDSLHLLNDFKERYIVSTEPPYKLSEKNLINIRIPVFLFMFAEELSRSFFPLYVRELYAPIPGLSQQVVIGLPISLFMFLVAVAMPMSGRWSDYYGSRRIFLIGLIPSTIGFLGASLAFNLYDLLFWRSFSAFGYGMMFIACQGYIANNTTATNRSQGMAMFVGAVMAAAMCGPPIGGILADQIGFRAVFIMSAILSLPAGMMVYLFLADESTRKNTNKSQVKPATFIEMLVLFKNIRFVILSLLSAFPTKFALTGFIFFLVPLYLNSLDNNQATIGRVLMLYGIAAILISPFSATLADRLGKKRQFVSFGGFLGAIGILLIIEWQNTFAIVISVTLLGIAHAISLSPQLALVPDICPEESRRLGQATVISFFRLIERMGAVAGSLIAAIFVGFYGYTGAIIGIGIWLLISAVLFTLFFSFLGTTSNTTTEVVSTT</sequence>
<feature type="transmembrane region" description="Helical" evidence="7">
    <location>
        <begin position="298"/>
        <end position="318"/>
    </location>
</feature>
<dbReference type="InterPro" id="IPR050171">
    <property type="entry name" value="MFS_Transporters"/>
</dbReference>
<dbReference type="AlphaFoldDB" id="A0A2N9YH38"/>
<evidence type="ECO:0000313" key="10">
    <source>
        <dbReference type="EMBL" id="AUI69783.1"/>
    </source>
</evidence>
<feature type="transmembrane region" description="Helical" evidence="7">
    <location>
        <begin position="182"/>
        <end position="203"/>
    </location>
</feature>
<evidence type="ECO:0000256" key="5">
    <source>
        <dbReference type="ARBA" id="ARBA00022989"/>
    </source>
</evidence>
<evidence type="ECO:0000256" key="1">
    <source>
        <dbReference type="ARBA" id="ARBA00004651"/>
    </source>
</evidence>
<keyword evidence="4 7" id="KW-0812">Transmembrane</keyword>
<feature type="transmembrane region" description="Helical" evidence="7">
    <location>
        <begin position="427"/>
        <end position="448"/>
    </location>
</feature>
<feature type="domain" description="Major facilitator superfamily (MFS) profile" evidence="8">
    <location>
        <begin position="296"/>
        <end position="691"/>
    </location>
</feature>
<feature type="transmembrane region" description="Helical" evidence="7">
    <location>
        <begin position="575"/>
        <end position="591"/>
    </location>
</feature>
<dbReference type="SMART" id="SM00304">
    <property type="entry name" value="HAMP"/>
    <property type="match status" value="1"/>
</dbReference>
<feature type="transmembrane region" description="Helical" evidence="7">
    <location>
        <begin position="393"/>
        <end position="415"/>
    </location>
</feature>
<evidence type="ECO:0000256" key="6">
    <source>
        <dbReference type="ARBA" id="ARBA00023136"/>
    </source>
</evidence>
<feature type="transmembrane region" description="Helical" evidence="7">
    <location>
        <begin position="643"/>
        <end position="663"/>
    </location>
</feature>
<feature type="transmembrane region" description="Helical" evidence="7">
    <location>
        <begin position="454"/>
        <end position="476"/>
    </location>
</feature>
<dbReference type="CDD" id="cd17325">
    <property type="entry name" value="MFS_MdtG_SLC18_like"/>
    <property type="match status" value="1"/>
</dbReference>
<comment type="subcellular location">
    <subcellularLocation>
        <location evidence="1">Cell membrane</location>
        <topology evidence="1">Multi-pass membrane protein</topology>
    </subcellularLocation>
</comment>
<feature type="transmembrane region" description="Helical" evidence="7">
    <location>
        <begin position="368"/>
        <end position="387"/>
    </location>
</feature>
<dbReference type="InterPro" id="IPR033463">
    <property type="entry name" value="sCache_3"/>
</dbReference>
<dbReference type="Pfam" id="PF17203">
    <property type="entry name" value="sCache_3_2"/>
    <property type="match status" value="1"/>
</dbReference>
<dbReference type="GO" id="GO:0022857">
    <property type="term" value="F:transmembrane transporter activity"/>
    <property type="evidence" value="ECO:0007669"/>
    <property type="project" value="InterPro"/>
</dbReference>
<reference evidence="11" key="1">
    <citation type="submission" date="2016-12" db="EMBL/GenBank/DDBJ databases">
        <title>Complete Genome Sequence of Beggiatoa leptomitiformis D-401.</title>
        <authorList>
            <person name="Fomenkov A."/>
            <person name="Vincze T."/>
            <person name="Grabovich M."/>
            <person name="Anton B.P."/>
            <person name="Dubinina G."/>
            <person name="Orlova M."/>
            <person name="Belousova E."/>
            <person name="Roberts R.J."/>
        </authorList>
    </citation>
    <scope>NUCLEOTIDE SEQUENCE [LARGE SCALE GENOMIC DNA]</scope>
    <source>
        <strain evidence="11">D-401</strain>
    </source>
</reference>
<evidence type="ECO:0000256" key="3">
    <source>
        <dbReference type="ARBA" id="ARBA00022475"/>
    </source>
</evidence>